<dbReference type="Pfam" id="PF08216">
    <property type="entry name" value="CTNNBL"/>
    <property type="match status" value="1"/>
</dbReference>
<comment type="subcellular location">
    <subcellularLocation>
        <location evidence="1">Nucleus</location>
    </subcellularLocation>
</comment>
<feature type="domain" description="Beta-catenin-like protein 1 N-terminal" evidence="6">
    <location>
        <begin position="2"/>
        <end position="108"/>
    </location>
</feature>
<dbReference type="InterPro" id="IPR013180">
    <property type="entry name" value="CTNNBL1_N"/>
</dbReference>
<organism evidence="7">
    <name type="scientific">Glycine soja</name>
    <name type="common">Wild soybean</name>
    <dbReference type="NCBI Taxonomy" id="3848"/>
    <lineage>
        <taxon>Eukaryota</taxon>
        <taxon>Viridiplantae</taxon>
        <taxon>Streptophyta</taxon>
        <taxon>Embryophyta</taxon>
        <taxon>Tracheophyta</taxon>
        <taxon>Spermatophyta</taxon>
        <taxon>Magnoliopsida</taxon>
        <taxon>eudicotyledons</taxon>
        <taxon>Gunneridae</taxon>
        <taxon>Pentapetalae</taxon>
        <taxon>rosids</taxon>
        <taxon>fabids</taxon>
        <taxon>Fabales</taxon>
        <taxon>Fabaceae</taxon>
        <taxon>Papilionoideae</taxon>
        <taxon>50 kb inversion clade</taxon>
        <taxon>NPAAA clade</taxon>
        <taxon>indigoferoid/millettioid clade</taxon>
        <taxon>Phaseoleae</taxon>
        <taxon>Glycine</taxon>
        <taxon>Glycine subgen. Soja</taxon>
    </lineage>
</organism>
<proteinExistence type="predicted"/>
<dbReference type="EMBL" id="KN661426">
    <property type="protein sequence ID" value="KHN14985.1"/>
    <property type="molecule type" value="Genomic_DNA"/>
</dbReference>
<reference evidence="7" key="1">
    <citation type="submission" date="2014-07" db="EMBL/GenBank/DDBJ databases">
        <title>Identification of a novel salt tolerance gene in wild soybean by whole-genome sequencing.</title>
        <authorList>
            <person name="Lam H.-M."/>
            <person name="Qi X."/>
            <person name="Li M.-W."/>
            <person name="Liu X."/>
            <person name="Xie M."/>
            <person name="Ni M."/>
            <person name="Xu X."/>
        </authorList>
    </citation>
    <scope>NUCLEOTIDE SEQUENCE [LARGE SCALE GENOMIC DNA]</scope>
    <source>
        <tissue evidence="7">Root</tissue>
    </source>
</reference>
<evidence type="ECO:0000256" key="2">
    <source>
        <dbReference type="ARBA" id="ARBA00022553"/>
    </source>
</evidence>
<dbReference type="Gene3D" id="1.25.10.10">
    <property type="entry name" value="Leucine-rich Repeat Variant"/>
    <property type="match status" value="1"/>
</dbReference>
<dbReference type="InterPro" id="IPR039678">
    <property type="entry name" value="CTNNBL1"/>
</dbReference>
<accession>A0A0B2Q0X9</accession>
<dbReference type="SUPFAM" id="SSF48371">
    <property type="entry name" value="ARM repeat"/>
    <property type="match status" value="1"/>
</dbReference>
<gene>
    <name evidence="7" type="ORF">glysoja_037112</name>
</gene>
<evidence type="ECO:0000259" key="6">
    <source>
        <dbReference type="SMART" id="SM01156"/>
    </source>
</evidence>
<evidence type="ECO:0000256" key="5">
    <source>
        <dbReference type="ARBA" id="ARBA00023242"/>
    </source>
</evidence>
<dbReference type="AlphaFoldDB" id="A0A0B2Q0X9"/>
<dbReference type="PANTHER" id="PTHR14978:SF0">
    <property type="entry name" value="BETA-CATENIN-LIKE PROTEIN 1"/>
    <property type="match status" value="1"/>
</dbReference>
<dbReference type="PANTHER" id="PTHR14978">
    <property type="entry name" value="BETA-CATENIN-LIKE PROTEIN 1 NUCLEAR ASSOCIATED PROTEIN"/>
    <property type="match status" value="1"/>
</dbReference>
<evidence type="ECO:0000256" key="3">
    <source>
        <dbReference type="ARBA" id="ARBA00022737"/>
    </source>
</evidence>
<feature type="non-terminal residue" evidence="7">
    <location>
        <position position="1"/>
    </location>
</feature>
<evidence type="ECO:0000313" key="7">
    <source>
        <dbReference type="EMBL" id="KHN14985.1"/>
    </source>
</evidence>
<keyword evidence="3" id="KW-0677">Repeat</keyword>
<dbReference type="SMART" id="SM01156">
    <property type="entry name" value="DUF1716"/>
    <property type="match status" value="1"/>
</dbReference>
<keyword evidence="2" id="KW-0597">Phosphoprotein</keyword>
<keyword evidence="5" id="KW-0539">Nucleus</keyword>
<dbReference type="InterPro" id="IPR011989">
    <property type="entry name" value="ARM-like"/>
</dbReference>
<keyword evidence="4" id="KW-0175">Coiled coil</keyword>
<protein>
    <submittedName>
        <fullName evidence="7">Beta-catenin-like protein 1</fullName>
    </submittedName>
</protein>
<evidence type="ECO:0000256" key="1">
    <source>
        <dbReference type="ARBA" id="ARBA00004123"/>
    </source>
</evidence>
<evidence type="ECO:0000256" key="4">
    <source>
        <dbReference type="ARBA" id="ARBA00023054"/>
    </source>
</evidence>
<dbReference type="InterPro" id="IPR016024">
    <property type="entry name" value="ARM-type_fold"/>
</dbReference>
<sequence length="181" mass="20348">KVVDVDLSLLEAIEKSQSAVEALDLRALKKHVLSFERRLKENIEARLKYPNQPDRFADSEVELHEELQKLKVLASAPEFYPDLVSLNVVPSIVDLLNHDNTDIAIDVVQLLQDLTNEDVLDDNDDSARVLVDALVENSALELLVQNLHRLNDSDPDKNAAVYGTLATVDNMLRRFLAIFHG</sequence>
<dbReference type="Proteomes" id="UP000053555">
    <property type="component" value="Unassembled WGS sequence"/>
</dbReference>
<dbReference type="GO" id="GO:0005681">
    <property type="term" value="C:spliceosomal complex"/>
    <property type="evidence" value="ECO:0007669"/>
    <property type="project" value="TreeGrafter"/>
</dbReference>
<name>A0A0B2Q0X9_GLYSO</name>